<feature type="transmembrane region" description="Helical" evidence="4">
    <location>
        <begin position="54"/>
        <end position="72"/>
    </location>
</feature>
<reference evidence="6 7" key="1">
    <citation type="journal article" date="2011" name="Stand. Genomic Sci.">
        <title>Complete genome sequence of the gliding, heparinolytic Pedobacter saltans type strain (113).</title>
        <authorList>
            <person name="Liolios K."/>
            <person name="Sikorski J."/>
            <person name="Lu M."/>
            <person name="Nolan M."/>
            <person name="Lapidus A."/>
            <person name="Lucas S."/>
            <person name="Hammon N."/>
            <person name="Deshpande S."/>
            <person name="Cheng J.F."/>
            <person name="Tapia R."/>
            <person name="Han C."/>
            <person name="Goodwin L."/>
            <person name="Pitluck S."/>
            <person name="Huntemann M."/>
            <person name="Ivanova N."/>
            <person name="Pagani I."/>
            <person name="Mavromatis K."/>
            <person name="Ovchinikova G."/>
            <person name="Pati A."/>
            <person name="Chen A."/>
            <person name="Palaniappan K."/>
            <person name="Land M."/>
            <person name="Hauser L."/>
            <person name="Brambilla E.M."/>
            <person name="Kotsyurbenko O."/>
            <person name="Rohde M."/>
            <person name="Tindall B.J."/>
            <person name="Abt B."/>
            <person name="Goker M."/>
            <person name="Detter J.C."/>
            <person name="Woyke T."/>
            <person name="Bristow J."/>
            <person name="Eisen J.A."/>
            <person name="Markowitz V."/>
            <person name="Hugenholtz P."/>
            <person name="Klenk H.P."/>
            <person name="Kyrpides N.C."/>
        </authorList>
    </citation>
    <scope>NUCLEOTIDE SEQUENCE [LARGE SCALE GENOMIC DNA]</scope>
    <source>
        <strain evidence="7">ATCC 51119 / DSM 12145 / JCM 21818 / LMG 10337 / NBRC 100064 / NCIMB 13643</strain>
    </source>
</reference>
<dbReference type="STRING" id="762903.Pedsa_2451"/>
<dbReference type="GO" id="GO:0005829">
    <property type="term" value="C:cytosol"/>
    <property type="evidence" value="ECO:0007669"/>
    <property type="project" value="TreeGrafter"/>
</dbReference>
<keyword evidence="7" id="KW-1185">Reference proteome</keyword>
<dbReference type="OrthoDB" id="1097361at2"/>
<feature type="domain" description="DNA mismatch repair proteins mutS family" evidence="5">
    <location>
        <begin position="424"/>
        <end position="598"/>
    </location>
</feature>
<evidence type="ECO:0000256" key="1">
    <source>
        <dbReference type="ARBA" id="ARBA00022741"/>
    </source>
</evidence>
<reference evidence="7" key="2">
    <citation type="submission" date="2011-02" db="EMBL/GenBank/DDBJ databases">
        <title>The complete genome of Pedobacter saltans DSM 12145.</title>
        <authorList>
            <consortium name="US DOE Joint Genome Institute (JGI-PGF)"/>
            <person name="Lucas S."/>
            <person name="Copeland A."/>
            <person name="Lapidus A."/>
            <person name="Bruce D."/>
            <person name="Goodwin L."/>
            <person name="Pitluck S."/>
            <person name="Kyrpides N."/>
            <person name="Mavromatis K."/>
            <person name="Pagani I."/>
            <person name="Ivanova N."/>
            <person name="Ovchinnikova G."/>
            <person name="Lu M."/>
            <person name="Detter J.C."/>
            <person name="Han C."/>
            <person name="Land M."/>
            <person name="Hauser L."/>
            <person name="Markowitz V."/>
            <person name="Cheng J.-F."/>
            <person name="Hugenholtz P."/>
            <person name="Woyke T."/>
            <person name="Wu D."/>
            <person name="Tindall B."/>
            <person name="Pomrenke H.G."/>
            <person name="Brambilla E."/>
            <person name="Klenk H.-P."/>
            <person name="Eisen J.A."/>
        </authorList>
    </citation>
    <scope>NUCLEOTIDE SEQUENCE [LARGE SCALE GENOMIC DNA]</scope>
    <source>
        <strain evidence="7">ATCC 51119 / DSM 12145 / JCM 21818 / LMG 10337 / NBRC 100064 / NCIMB 13643</strain>
    </source>
</reference>
<evidence type="ECO:0000256" key="2">
    <source>
        <dbReference type="ARBA" id="ARBA00022840"/>
    </source>
</evidence>
<name>F0SET0_PSESL</name>
<dbReference type="SUPFAM" id="SSF52540">
    <property type="entry name" value="P-loop containing nucleoside triphosphate hydrolases"/>
    <property type="match status" value="1"/>
</dbReference>
<evidence type="ECO:0000259" key="5">
    <source>
        <dbReference type="SMART" id="SM00534"/>
    </source>
</evidence>
<evidence type="ECO:0000256" key="3">
    <source>
        <dbReference type="ARBA" id="ARBA00023125"/>
    </source>
</evidence>
<dbReference type="GO" id="GO:0030983">
    <property type="term" value="F:mismatched DNA binding"/>
    <property type="evidence" value="ECO:0007669"/>
    <property type="project" value="InterPro"/>
</dbReference>
<dbReference type="Pfam" id="PF00488">
    <property type="entry name" value="MutS_V"/>
    <property type="match status" value="1"/>
</dbReference>
<keyword evidence="3" id="KW-0238">DNA-binding</keyword>
<dbReference type="Gene3D" id="3.40.50.300">
    <property type="entry name" value="P-loop containing nucleotide triphosphate hydrolases"/>
    <property type="match status" value="1"/>
</dbReference>
<feature type="transmembrane region" description="Helical" evidence="4">
    <location>
        <begin position="242"/>
        <end position="259"/>
    </location>
</feature>
<dbReference type="PANTHER" id="PTHR11361">
    <property type="entry name" value="DNA MISMATCH REPAIR PROTEIN MUTS FAMILY MEMBER"/>
    <property type="match status" value="1"/>
</dbReference>
<evidence type="ECO:0000313" key="7">
    <source>
        <dbReference type="Proteomes" id="UP000000310"/>
    </source>
</evidence>
<dbReference type="GO" id="GO:0006298">
    <property type="term" value="P:mismatch repair"/>
    <property type="evidence" value="ECO:0007669"/>
    <property type="project" value="InterPro"/>
</dbReference>
<dbReference type="Proteomes" id="UP000000310">
    <property type="component" value="Chromosome"/>
</dbReference>
<gene>
    <name evidence="6" type="ordered locus">Pedsa_2451</name>
</gene>
<dbReference type="GO" id="GO:0005524">
    <property type="term" value="F:ATP binding"/>
    <property type="evidence" value="ECO:0007669"/>
    <property type="project" value="UniProtKB-KW"/>
</dbReference>
<dbReference type="AlphaFoldDB" id="F0SET0"/>
<keyword evidence="1" id="KW-0547">Nucleotide-binding</keyword>
<keyword evidence="2" id="KW-0067">ATP-binding</keyword>
<dbReference type="eggNOG" id="COG0249">
    <property type="taxonomic scope" value="Bacteria"/>
</dbReference>
<dbReference type="GO" id="GO:0140664">
    <property type="term" value="F:ATP-dependent DNA damage sensor activity"/>
    <property type="evidence" value="ECO:0007669"/>
    <property type="project" value="InterPro"/>
</dbReference>
<dbReference type="HOGENOM" id="CLU_030717_0_0_10"/>
<keyword evidence="4" id="KW-1133">Transmembrane helix</keyword>
<dbReference type="SMART" id="SM00534">
    <property type="entry name" value="MUTSac"/>
    <property type="match status" value="1"/>
</dbReference>
<protein>
    <submittedName>
        <fullName evidence="6">DNA mismatch repair protein MutS domain protein</fullName>
    </submittedName>
</protein>
<evidence type="ECO:0000256" key="4">
    <source>
        <dbReference type="SAM" id="Phobius"/>
    </source>
</evidence>
<dbReference type="RefSeq" id="WP_013633481.1">
    <property type="nucleotide sequence ID" value="NC_015177.1"/>
</dbReference>
<dbReference type="EMBL" id="CP002545">
    <property type="protein sequence ID" value="ADY52996.1"/>
    <property type="molecule type" value="Genomic_DNA"/>
</dbReference>
<keyword evidence="4" id="KW-0472">Membrane</keyword>
<dbReference type="InterPro" id="IPR000432">
    <property type="entry name" value="DNA_mismatch_repair_MutS_C"/>
</dbReference>
<accession>F0SET0</accession>
<dbReference type="InterPro" id="IPR045076">
    <property type="entry name" value="MutS"/>
</dbReference>
<keyword evidence="4" id="KW-0812">Transmembrane</keyword>
<feature type="transmembrane region" description="Helical" evidence="4">
    <location>
        <begin position="218"/>
        <end position="236"/>
    </location>
</feature>
<feature type="transmembrane region" description="Helical" evidence="4">
    <location>
        <begin position="324"/>
        <end position="342"/>
    </location>
</feature>
<organism evidence="6 7">
    <name type="scientific">Pseudopedobacter saltans (strain ATCC 51119 / DSM 12145 / JCM 21818 / CCUG 39354 / LMG 10337 / NBRC 100064 / NCIMB 13643)</name>
    <name type="common">Pedobacter saltans</name>
    <dbReference type="NCBI Taxonomy" id="762903"/>
    <lineage>
        <taxon>Bacteria</taxon>
        <taxon>Pseudomonadati</taxon>
        <taxon>Bacteroidota</taxon>
        <taxon>Sphingobacteriia</taxon>
        <taxon>Sphingobacteriales</taxon>
        <taxon>Sphingobacteriaceae</taxon>
        <taxon>Pseudopedobacter</taxon>
    </lineage>
</organism>
<dbReference type="InterPro" id="IPR027417">
    <property type="entry name" value="P-loop_NTPase"/>
</dbReference>
<evidence type="ECO:0000313" key="6">
    <source>
        <dbReference type="EMBL" id="ADY52996.1"/>
    </source>
</evidence>
<proteinExistence type="predicted"/>
<sequence>MKGNSAAINYDLLAGKLQKEIQLLKKKVDTYSLARLAIFILAIAGIYLFFDYGLYSVVFILLVTIVGFLLLIKKQVALQELLNFKRVRYQLVRNEIDLLSSKGENIYNNGKEFESSKHPYTDDLDIFGENSVFEYINRGASKKSQSILASFLKHAATKTEIINRQEAIQELASLPNECLDYRARLFPLDNQELDKVSDFFGYDLDHYLEFINSKKLQIYLRAVPFISLLLIVVAIFLKGLWWNFFGLFLMGNMGFYFIYKSRIDIIHERIGKASDVLKNYAINLEWIEKSIWKSSLLKDRLEELRNEVPVYTQITILNKVITNLNYRFNIIIAVFLNLLFQWDLKQVMKLAHWNKHYNKNVLKGFYLVAELETYISLAVLDNNHSDWIYPHVNDEFGLSTTEIGHPLIRKESRVDNDFTLNAYPTSDVITGSNMAGKSTFLRTVGVNMVLCFMGAKVCAKTFNSSIFHLYTFMRIKDSLAESTSTFKAEIDRLKMILDETSKDKNAFILIDEMLRGTNSKDKYLGSKAFIERMLKQETPGFIATHDLQIADLEKDNPQTVRNYHFDISVRNGEMVFDYKIKEGPCKTFNAAILLEKIGLAVREG</sequence>
<feature type="transmembrane region" description="Helical" evidence="4">
    <location>
        <begin position="28"/>
        <end position="48"/>
    </location>
</feature>
<dbReference type="PANTHER" id="PTHR11361:SF99">
    <property type="entry name" value="DNA MISMATCH REPAIR PROTEIN"/>
    <property type="match status" value="1"/>
</dbReference>
<dbReference type="KEGG" id="psn:Pedsa_2451"/>